<evidence type="ECO:0000256" key="3">
    <source>
        <dbReference type="ARBA" id="ARBA00023163"/>
    </source>
</evidence>
<protein>
    <submittedName>
        <fullName evidence="5">Transcriptional regulator</fullName>
    </submittedName>
</protein>
<evidence type="ECO:0000256" key="1">
    <source>
        <dbReference type="ARBA" id="ARBA00023015"/>
    </source>
</evidence>
<name>A0A0R3KEY4_9BRAD</name>
<dbReference type="InterPro" id="IPR001845">
    <property type="entry name" value="HTH_ArsR_DNA-bd_dom"/>
</dbReference>
<dbReference type="GO" id="GO:0003677">
    <property type="term" value="F:DNA binding"/>
    <property type="evidence" value="ECO:0007669"/>
    <property type="project" value="UniProtKB-KW"/>
</dbReference>
<accession>A0A0R3KEY4</accession>
<dbReference type="CDD" id="cd00090">
    <property type="entry name" value="HTH_ARSR"/>
    <property type="match status" value="1"/>
</dbReference>
<dbReference type="EMBL" id="LLXX01000223">
    <property type="protein sequence ID" value="KRQ93149.1"/>
    <property type="molecule type" value="Genomic_DNA"/>
</dbReference>
<dbReference type="Pfam" id="PF12840">
    <property type="entry name" value="HTH_20"/>
    <property type="match status" value="1"/>
</dbReference>
<evidence type="ECO:0000313" key="5">
    <source>
        <dbReference type="EMBL" id="KRQ93149.1"/>
    </source>
</evidence>
<dbReference type="InterPro" id="IPR051081">
    <property type="entry name" value="HTH_MetalResp_TranReg"/>
</dbReference>
<proteinExistence type="predicted"/>
<dbReference type="AlphaFoldDB" id="A0A0R3KEY4"/>
<reference evidence="5 6" key="1">
    <citation type="submission" date="2014-03" db="EMBL/GenBank/DDBJ databases">
        <title>Bradyrhizobium valentinum sp. nov., isolated from effective nodules of Lupinus mariae-josephae, a lupine endemic of basic-lime soils in Eastern Spain.</title>
        <authorList>
            <person name="Duran D."/>
            <person name="Rey L."/>
            <person name="Navarro A."/>
            <person name="Busquets A."/>
            <person name="Imperial J."/>
            <person name="Ruiz-Argueso T."/>
        </authorList>
    </citation>
    <scope>NUCLEOTIDE SEQUENCE [LARGE SCALE GENOMIC DNA]</scope>
    <source>
        <strain evidence="5 6">LmjM3</strain>
    </source>
</reference>
<organism evidence="5 6">
    <name type="scientific">Bradyrhizobium valentinum</name>
    <dbReference type="NCBI Taxonomy" id="1518501"/>
    <lineage>
        <taxon>Bacteria</taxon>
        <taxon>Pseudomonadati</taxon>
        <taxon>Pseudomonadota</taxon>
        <taxon>Alphaproteobacteria</taxon>
        <taxon>Hyphomicrobiales</taxon>
        <taxon>Nitrobacteraceae</taxon>
        <taxon>Bradyrhizobium</taxon>
    </lineage>
</organism>
<feature type="domain" description="HTH arsR-type" evidence="4">
    <location>
        <begin position="8"/>
        <end position="109"/>
    </location>
</feature>
<dbReference type="Proteomes" id="UP000051913">
    <property type="component" value="Unassembled WGS sequence"/>
</dbReference>
<evidence type="ECO:0000259" key="4">
    <source>
        <dbReference type="PROSITE" id="PS50987"/>
    </source>
</evidence>
<dbReference type="PROSITE" id="PS50987">
    <property type="entry name" value="HTH_ARSR_2"/>
    <property type="match status" value="1"/>
</dbReference>
<dbReference type="InterPro" id="IPR036388">
    <property type="entry name" value="WH-like_DNA-bd_sf"/>
</dbReference>
<dbReference type="PANTHER" id="PTHR33154:SF33">
    <property type="entry name" value="TRANSCRIPTIONAL REPRESSOR SDPR"/>
    <property type="match status" value="1"/>
</dbReference>
<dbReference type="Gene3D" id="1.10.10.10">
    <property type="entry name" value="Winged helix-like DNA-binding domain superfamily/Winged helix DNA-binding domain"/>
    <property type="match status" value="1"/>
</dbReference>
<keyword evidence="2" id="KW-0238">DNA-binding</keyword>
<dbReference type="STRING" id="1518501.CQ10_40735"/>
<dbReference type="GO" id="GO:0003700">
    <property type="term" value="F:DNA-binding transcription factor activity"/>
    <property type="evidence" value="ECO:0007669"/>
    <property type="project" value="InterPro"/>
</dbReference>
<sequence>MQQNYCILVRVDDDQLDNVFKALGDPIRRRILDRLAKRQGQSLFEICASSFAEDGRSLSRQTISQHLDMLERAGLVRTHWNGRTKMHTFDNAPLRKAAAAWLNKHLKKGSAR</sequence>
<keyword evidence="3" id="KW-0804">Transcription</keyword>
<dbReference type="SUPFAM" id="SSF46785">
    <property type="entry name" value="Winged helix' DNA-binding domain"/>
    <property type="match status" value="1"/>
</dbReference>
<keyword evidence="6" id="KW-1185">Reference proteome</keyword>
<dbReference type="InterPro" id="IPR011991">
    <property type="entry name" value="ArsR-like_HTH"/>
</dbReference>
<evidence type="ECO:0000313" key="6">
    <source>
        <dbReference type="Proteomes" id="UP000051913"/>
    </source>
</evidence>
<dbReference type="PANTHER" id="PTHR33154">
    <property type="entry name" value="TRANSCRIPTIONAL REGULATOR, ARSR FAMILY"/>
    <property type="match status" value="1"/>
</dbReference>
<keyword evidence="1" id="KW-0805">Transcription regulation</keyword>
<comment type="caution">
    <text evidence="5">The sequence shown here is derived from an EMBL/GenBank/DDBJ whole genome shotgun (WGS) entry which is preliminary data.</text>
</comment>
<dbReference type="OrthoDB" id="9790747at2"/>
<dbReference type="SMART" id="SM00418">
    <property type="entry name" value="HTH_ARSR"/>
    <property type="match status" value="1"/>
</dbReference>
<gene>
    <name evidence="5" type="ORF">CP49_13455</name>
</gene>
<evidence type="ECO:0000256" key="2">
    <source>
        <dbReference type="ARBA" id="ARBA00023125"/>
    </source>
</evidence>
<dbReference type="InterPro" id="IPR036390">
    <property type="entry name" value="WH_DNA-bd_sf"/>
</dbReference>